<feature type="compositionally biased region" description="Basic residues" evidence="1">
    <location>
        <begin position="132"/>
        <end position="141"/>
    </location>
</feature>
<name>A0A7X1KQR0_9SPHN</name>
<comment type="caution">
    <text evidence="2">The sequence shown here is derived from an EMBL/GenBank/DDBJ whole genome shotgun (WGS) entry which is preliminary data.</text>
</comment>
<evidence type="ECO:0000313" key="3">
    <source>
        <dbReference type="Proteomes" id="UP000551327"/>
    </source>
</evidence>
<dbReference type="EMBL" id="JACLAX010000012">
    <property type="protein sequence ID" value="MBC2669974.1"/>
    <property type="molecule type" value="Genomic_DNA"/>
</dbReference>
<keyword evidence="3" id="KW-1185">Reference proteome</keyword>
<dbReference type="Proteomes" id="UP000551327">
    <property type="component" value="Unassembled WGS sequence"/>
</dbReference>
<organism evidence="2 3">
    <name type="scientific">Novosphingobium piscinae</name>
    <dbReference type="NCBI Taxonomy" id="1507448"/>
    <lineage>
        <taxon>Bacteria</taxon>
        <taxon>Pseudomonadati</taxon>
        <taxon>Pseudomonadota</taxon>
        <taxon>Alphaproteobacteria</taxon>
        <taxon>Sphingomonadales</taxon>
        <taxon>Sphingomonadaceae</taxon>
        <taxon>Novosphingobium</taxon>
    </lineage>
</organism>
<feature type="region of interest" description="Disordered" evidence="1">
    <location>
        <begin position="126"/>
        <end position="148"/>
    </location>
</feature>
<reference evidence="2 3" key="1">
    <citation type="submission" date="2020-08" db="EMBL/GenBank/DDBJ databases">
        <title>The genome sequence of type strain Novosphingobium piscinae KCTC 42194.</title>
        <authorList>
            <person name="Liu Y."/>
        </authorList>
    </citation>
    <scope>NUCLEOTIDE SEQUENCE [LARGE SCALE GENOMIC DNA]</scope>
    <source>
        <strain evidence="2 3">KCTC 42194</strain>
    </source>
</reference>
<sequence length="148" mass="16203">MERIVAQQVRAQRVSLRFPRTIPAGLFLLVTRHAAEDHATPAWFEEQAAIRALATNAATHGALSAPGGEVAVDSALVADRPREFGTELIDKIVADELRNPLDPRFGRAAVERILMVPVRGPARFQTRAGARAARRSRMRRVSRSDGSS</sequence>
<protein>
    <submittedName>
        <fullName evidence="2">Uncharacterized protein</fullName>
    </submittedName>
</protein>
<evidence type="ECO:0000313" key="2">
    <source>
        <dbReference type="EMBL" id="MBC2669974.1"/>
    </source>
</evidence>
<gene>
    <name evidence="2" type="ORF">H7F53_12540</name>
</gene>
<evidence type="ECO:0000256" key="1">
    <source>
        <dbReference type="SAM" id="MobiDB-lite"/>
    </source>
</evidence>
<proteinExistence type="predicted"/>
<dbReference type="RefSeq" id="WP_185679834.1">
    <property type="nucleotide sequence ID" value="NZ_JACLAX010000012.1"/>
</dbReference>
<accession>A0A7X1KQR0</accession>
<dbReference type="AlphaFoldDB" id="A0A7X1KQR0"/>